<dbReference type="EMBL" id="BK015639">
    <property type="protein sequence ID" value="DAE17345.1"/>
    <property type="molecule type" value="Genomic_DNA"/>
</dbReference>
<accession>A0A8S5QEV8</accession>
<sequence>MTLDSYRLIRENTYSDPRKEMLMEKKLQVQELYKFAMDREDNVFLNDRAFIQSPRIFDRKFVDTIHHKITVETILKEDWIECGDYLKYDNMVWLCLNSYCFHGLYCRATFMSCDWEIYWVDECGELKRQYVIDQNSTQYNSGEFGNYNMTLGSAQHMLKMQCNEDTLLFDSPQRFAIDKNIKKPTCYKVTQNDNSSYNYGKGICCITVTETQFDPEKDKLITMQDGNKVWICDYHSPTVPNIPSEDFGFSASITGKNKLKIGFDRTYAVSFDNESIQEFSWNIISNFKVQKNIDGNKIKLLVDDEDYISSSFLLQVIINNKVATEKKITIVEGF</sequence>
<proteinExistence type="predicted"/>
<protein>
    <submittedName>
        <fullName evidence="1">Uncharacterized protein</fullName>
    </submittedName>
</protein>
<evidence type="ECO:0000313" key="1">
    <source>
        <dbReference type="EMBL" id="DAE17345.1"/>
    </source>
</evidence>
<reference evidence="1" key="1">
    <citation type="journal article" date="2021" name="Proc. Natl. Acad. Sci. U.S.A.">
        <title>A Catalog of Tens of Thousands of Viruses from Human Metagenomes Reveals Hidden Associations with Chronic Diseases.</title>
        <authorList>
            <person name="Tisza M.J."/>
            <person name="Buck C.B."/>
        </authorList>
    </citation>
    <scope>NUCLEOTIDE SEQUENCE</scope>
    <source>
        <strain evidence="1">Ctr2f5</strain>
    </source>
</reference>
<name>A0A8S5QEV8_9CAUD</name>
<organism evidence="1">
    <name type="scientific">Siphoviridae sp. ctr2f5</name>
    <dbReference type="NCBI Taxonomy" id="2825684"/>
    <lineage>
        <taxon>Viruses</taxon>
        <taxon>Duplodnaviria</taxon>
        <taxon>Heunggongvirae</taxon>
        <taxon>Uroviricota</taxon>
        <taxon>Caudoviricetes</taxon>
    </lineage>
</organism>